<protein>
    <submittedName>
        <fullName evidence="2">Uncharacterized protein</fullName>
    </submittedName>
</protein>
<keyword evidence="3" id="KW-1185">Reference proteome</keyword>
<name>A0A9N7VQ00_PLEPL</name>
<sequence>MAGLPSLLGVGPSPSLGCLALPNRLLSTIITSAEPGTHQHTIKVWPGLALTHPALSTGPETRRPARPGPAPPPQHLFVPGMPRSTVDLAAGAAGVRKQGGWQLCCCPPPPAVEVMCLFGLGWCSEKL</sequence>
<comment type="caution">
    <text evidence="2">The sequence shown here is derived from an EMBL/GenBank/DDBJ whole genome shotgun (WGS) entry which is preliminary data.</text>
</comment>
<dbReference type="Proteomes" id="UP001153269">
    <property type="component" value="Unassembled WGS sequence"/>
</dbReference>
<reference evidence="2" key="1">
    <citation type="submission" date="2020-03" db="EMBL/GenBank/DDBJ databases">
        <authorList>
            <person name="Weist P."/>
        </authorList>
    </citation>
    <scope>NUCLEOTIDE SEQUENCE</scope>
</reference>
<dbReference type="EMBL" id="CADEAL010004325">
    <property type="protein sequence ID" value="CAB1457087.1"/>
    <property type="molecule type" value="Genomic_DNA"/>
</dbReference>
<feature type="region of interest" description="Disordered" evidence="1">
    <location>
        <begin position="53"/>
        <end position="74"/>
    </location>
</feature>
<proteinExistence type="predicted"/>
<dbReference type="AlphaFoldDB" id="A0A9N7VQ00"/>
<evidence type="ECO:0000313" key="3">
    <source>
        <dbReference type="Proteomes" id="UP001153269"/>
    </source>
</evidence>
<organism evidence="2 3">
    <name type="scientific">Pleuronectes platessa</name>
    <name type="common">European plaice</name>
    <dbReference type="NCBI Taxonomy" id="8262"/>
    <lineage>
        <taxon>Eukaryota</taxon>
        <taxon>Metazoa</taxon>
        <taxon>Chordata</taxon>
        <taxon>Craniata</taxon>
        <taxon>Vertebrata</taxon>
        <taxon>Euteleostomi</taxon>
        <taxon>Actinopterygii</taxon>
        <taxon>Neopterygii</taxon>
        <taxon>Teleostei</taxon>
        <taxon>Neoteleostei</taxon>
        <taxon>Acanthomorphata</taxon>
        <taxon>Carangaria</taxon>
        <taxon>Pleuronectiformes</taxon>
        <taxon>Pleuronectoidei</taxon>
        <taxon>Pleuronectidae</taxon>
        <taxon>Pleuronectes</taxon>
    </lineage>
</organism>
<gene>
    <name evidence="2" type="ORF">PLEPLA_LOCUS44891</name>
</gene>
<evidence type="ECO:0000256" key="1">
    <source>
        <dbReference type="SAM" id="MobiDB-lite"/>
    </source>
</evidence>
<accession>A0A9N7VQ00</accession>
<evidence type="ECO:0000313" key="2">
    <source>
        <dbReference type="EMBL" id="CAB1457087.1"/>
    </source>
</evidence>